<dbReference type="AlphaFoldDB" id="A0AAW1HLN6"/>
<protein>
    <submittedName>
        <fullName evidence="2">Uncharacterized protein</fullName>
    </submittedName>
</protein>
<organism evidence="2 3">
    <name type="scientific">Saponaria officinalis</name>
    <name type="common">Common soapwort</name>
    <name type="synonym">Lychnis saponaria</name>
    <dbReference type="NCBI Taxonomy" id="3572"/>
    <lineage>
        <taxon>Eukaryota</taxon>
        <taxon>Viridiplantae</taxon>
        <taxon>Streptophyta</taxon>
        <taxon>Embryophyta</taxon>
        <taxon>Tracheophyta</taxon>
        <taxon>Spermatophyta</taxon>
        <taxon>Magnoliopsida</taxon>
        <taxon>eudicotyledons</taxon>
        <taxon>Gunneridae</taxon>
        <taxon>Pentapetalae</taxon>
        <taxon>Caryophyllales</taxon>
        <taxon>Caryophyllaceae</taxon>
        <taxon>Caryophylleae</taxon>
        <taxon>Saponaria</taxon>
    </lineage>
</organism>
<sequence length="170" mass="19729">MRYMRRGKSTRHEKDLHMCSATLAHVFSNSNQPPSPDHACEENKIPAGIFQKEIIATILDYAEFETKKNMGEVCRQWAAWFLLEGPRSYMEYETTLVKEETKLSITLWDGDLIVQEHCKCRDAGTEEERLRIHRQRWPEHEAAAWFVHNGDADTDTDEDQVSTISSVDEN</sequence>
<evidence type="ECO:0000256" key="1">
    <source>
        <dbReference type="SAM" id="MobiDB-lite"/>
    </source>
</evidence>
<name>A0AAW1HLN6_SAPOF</name>
<comment type="caution">
    <text evidence="2">The sequence shown here is derived from an EMBL/GenBank/DDBJ whole genome shotgun (WGS) entry which is preliminary data.</text>
</comment>
<feature type="region of interest" description="Disordered" evidence="1">
    <location>
        <begin position="150"/>
        <end position="170"/>
    </location>
</feature>
<dbReference type="Proteomes" id="UP001443914">
    <property type="component" value="Unassembled WGS sequence"/>
</dbReference>
<evidence type="ECO:0000313" key="2">
    <source>
        <dbReference type="EMBL" id="KAK9677651.1"/>
    </source>
</evidence>
<dbReference type="EMBL" id="JBDFQZ010000011">
    <property type="protein sequence ID" value="KAK9677651.1"/>
    <property type="molecule type" value="Genomic_DNA"/>
</dbReference>
<reference evidence="2" key="1">
    <citation type="submission" date="2024-03" db="EMBL/GenBank/DDBJ databases">
        <title>WGS assembly of Saponaria officinalis var. Norfolk2.</title>
        <authorList>
            <person name="Jenkins J."/>
            <person name="Shu S."/>
            <person name="Grimwood J."/>
            <person name="Barry K."/>
            <person name="Goodstein D."/>
            <person name="Schmutz J."/>
            <person name="Leebens-Mack J."/>
            <person name="Osbourn A."/>
        </authorList>
    </citation>
    <scope>NUCLEOTIDE SEQUENCE [LARGE SCALE GENOMIC DNA]</scope>
    <source>
        <strain evidence="2">JIC</strain>
    </source>
</reference>
<gene>
    <name evidence="2" type="ORF">RND81_11G158400</name>
</gene>
<feature type="compositionally biased region" description="Polar residues" evidence="1">
    <location>
        <begin position="161"/>
        <end position="170"/>
    </location>
</feature>
<proteinExistence type="predicted"/>
<evidence type="ECO:0000313" key="3">
    <source>
        <dbReference type="Proteomes" id="UP001443914"/>
    </source>
</evidence>
<keyword evidence="3" id="KW-1185">Reference proteome</keyword>
<accession>A0AAW1HLN6</accession>